<comment type="caution">
    <text evidence="1">The sequence shown here is derived from an EMBL/GenBank/DDBJ whole genome shotgun (WGS) entry which is preliminary data.</text>
</comment>
<evidence type="ECO:0000313" key="1">
    <source>
        <dbReference type="EMBL" id="KAI5653218.1"/>
    </source>
</evidence>
<accession>A0ACB9ZX52</accession>
<protein>
    <submittedName>
        <fullName evidence="1">Uncharacterized protein</fullName>
    </submittedName>
</protein>
<dbReference type="Proteomes" id="UP001060085">
    <property type="component" value="Linkage Group LG07"/>
</dbReference>
<dbReference type="EMBL" id="CM044707">
    <property type="protein sequence ID" value="KAI5653218.1"/>
    <property type="molecule type" value="Genomic_DNA"/>
</dbReference>
<keyword evidence="2" id="KW-1185">Reference proteome</keyword>
<name>A0ACB9ZX52_CATRO</name>
<reference evidence="2" key="1">
    <citation type="journal article" date="2023" name="Nat. Plants">
        <title>Single-cell RNA sequencing provides a high-resolution roadmap for understanding the multicellular compartmentation of specialized metabolism.</title>
        <authorList>
            <person name="Sun S."/>
            <person name="Shen X."/>
            <person name="Li Y."/>
            <person name="Li Y."/>
            <person name="Wang S."/>
            <person name="Li R."/>
            <person name="Zhang H."/>
            <person name="Shen G."/>
            <person name="Guo B."/>
            <person name="Wei J."/>
            <person name="Xu J."/>
            <person name="St-Pierre B."/>
            <person name="Chen S."/>
            <person name="Sun C."/>
        </authorList>
    </citation>
    <scope>NUCLEOTIDE SEQUENCE [LARGE SCALE GENOMIC DNA]</scope>
</reference>
<gene>
    <name evidence="1" type="ORF">M9H77_30405</name>
</gene>
<proteinExistence type="predicted"/>
<evidence type="ECO:0000313" key="2">
    <source>
        <dbReference type="Proteomes" id="UP001060085"/>
    </source>
</evidence>
<sequence>MYIQMHKPTQNCSQLLKNLSWSPSEKVKMCTGYIVNGFGFTQEIEVGREKLIMMRYRGYDLFVLAHQAEQLSFLPYLSSKRQRTNWVRWLEDGRERIQSPPHNRIHCLLNRWIHRLPHNKIIRLRCSRIPLHRHRYQPHRHRYWPVPKLPVHLPHQPHRHRLYPPLRAATYISAILRSSLPTLTTVEKMRIGPEFIHDQDETRMEGEGRRLDERFSCDALETLLPTRPFHYLGSDCCCCIVFYCCSRSECCVPSCGKIDAEGDKELFFGCQVTLLAT</sequence>
<organism evidence="1 2">
    <name type="scientific">Catharanthus roseus</name>
    <name type="common">Madagascar periwinkle</name>
    <name type="synonym">Vinca rosea</name>
    <dbReference type="NCBI Taxonomy" id="4058"/>
    <lineage>
        <taxon>Eukaryota</taxon>
        <taxon>Viridiplantae</taxon>
        <taxon>Streptophyta</taxon>
        <taxon>Embryophyta</taxon>
        <taxon>Tracheophyta</taxon>
        <taxon>Spermatophyta</taxon>
        <taxon>Magnoliopsida</taxon>
        <taxon>eudicotyledons</taxon>
        <taxon>Gunneridae</taxon>
        <taxon>Pentapetalae</taxon>
        <taxon>asterids</taxon>
        <taxon>lamiids</taxon>
        <taxon>Gentianales</taxon>
        <taxon>Apocynaceae</taxon>
        <taxon>Rauvolfioideae</taxon>
        <taxon>Vinceae</taxon>
        <taxon>Catharanthinae</taxon>
        <taxon>Catharanthus</taxon>
    </lineage>
</organism>